<dbReference type="PROSITE" id="PS50995">
    <property type="entry name" value="HTH_MARR_2"/>
    <property type="match status" value="1"/>
</dbReference>
<dbReference type="SMART" id="SM00347">
    <property type="entry name" value="HTH_MARR"/>
    <property type="match status" value="1"/>
</dbReference>
<dbReference type="SUPFAM" id="SSF46785">
    <property type="entry name" value="Winged helix' DNA-binding domain"/>
    <property type="match status" value="1"/>
</dbReference>
<evidence type="ECO:0000256" key="1">
    <source>
        <dbReference type="ARBA" id="ARBA00023015"/>
    </source>
</evidence>
<dbReference type="RefSeq" id="WP_121896847.1">
    <property type="nucleotide sequence ID" value="NZ_RCNT01000001.1"/>
</dbReference>
<dbReference type="InterPro" id="IPR036390">
    <property type="entry name" value="WH_DNA-bd_sf"/>
</dbReference>
<dbReference type="Pfam" id="PF01047">
    <property type="entry name" value="MarR"/>
    <property type="match status" value="1"/>
</dbReference>
<feature type="domain" description="HTH marR-type" evidence="4">
    <location>
        <begin position="9"/>
        <end position="138"/>
    </location>
</feature>
<evidence type="ECO:0000256" key="3">
    <source>
        <dbReference type="ARBA" id="ARBA00023163"/>
    </source>
</evidence>
<evidence type="ECO:0000256" key="2">
    <source>
        <dbReference type="ARBA" id="ARBA00023125"/>
    </source>
</evidence>
<dbReference type="Gene3D" id="1.10.10.10">
    <property type="entry name" value="Winged helix-like DNA-binding domain superfamily/Winged helix DNA-binding domain"/>
    <property type="match status" value="1"/>
</dbReference>
<keyword evidence="1" id="KW-0805">Transcription regulation</keyword>
<name>A0A3L9YE36_9RHOB</name>
<evidence type="ECO:0000313" key="5">
    <source>
        <dbReference type="EMBL" id="RMA44256.1"/>
    </source>
</evidence>
<dbReference type="GO" id="GO:0003677">
    <property type="term" value="F:DNA binding"/>
    <property type="evidence" value="ECO:0007669"/>
    <property type="project" value="UniProtKB-KW"/>
</dbReference>
<evidence type="ECO:0000259" key="4">
    <source>
        <dbReference type="PROSITE" id="PS50995"/>
    </source>
</evidence>
<keyword evidence="6" id="KW-1185">Reference proteome</keyword>
<dbReference type="OrthoDB" id="511972at2"/>
<dbReference type="InterPro" id="IPR036388">
    <property type="entry name" value="WH-like_DNA-bd_sf"/>
</dbReference>
<dbReference type="GO" id="GO:0003700">
    <property type="term" value="F:DNA-binding transcription factor activity"/>
    <property type="evidence" value="ECO:0007669"/>
    <property type="project" value="InterPro"/>
</dbReference>
<gene>
    <name evidence="5" type="ORF">D9R08_04070</name>
</gene>
<reference evidence="5 6" key="1">
    <citation type="submission" date="2018-10" db="EMBL/GenBank/DDBJ databases">
        <authorList>
            <person name="Jung H.S."/>
            <person name="Jeon C.O."/>
        </authorList>
    </citation>
    <scope>NUCLEOTIDE SEQUENCE [LARGE SCALE GENOMIC DNA]</scope>
    <source>
        <strain evidence="5 6">MA-7-27</strain>
    </source>
</reference>
<dbReference type="EMBL" id="RCNT01000001">
    <property type="protein sequence ID" value="RMA44256.1"/>
    <property type="molecule type" value="Genomic_DNA"/>
</dbReference>
<organism evidence="5 6">
    <name type="scientific">Rhodophyticola porphyridii</name>
    <dbReference type="NCBI Taxonomy" id="1852017"/>
    <lineage>
        <taxon>Bacteria</taxon>
        <taxon>Pseudomonadati</taxon>
        <taxon>Pseudomonadota</taxon>
        <taxon>Alphaproteobacteria</taxon>
        <taxon>Rhodobacterales</taxon>
        <taxon>Roseobacteraceae</taxon>
        <taxon>Rhodophyticola</taxon>
    </lineage>
</organism>
<keyword evidence="2" id="KW-0238">DNA-binding</keyword>
<comment type="caution">
    <text evidence="5">The sequence shown here is derived from an EMBL/GenBank/DDBJ whole genome shotgun (WGS) entry which is preliminary data.</text>
</comment>
<dbReference type="PANTHER" id="PTHR42756:SF1">
    <property type="entry name" value="TRANSCRIPTIONAL REPRESSOR OF EMRAB OPERON"/>
    <property type="match status" value="1"/>
</dbReference>
<dbReference type="Proteomes" id="UP000281343">
    <property type="component" value="Unassembled WGS sequence"/>
</dbReference>
<keyword evidence="3" id="KW-0804">Transcription</keyword>
<sequence>MRFRKTQSAGYLTNHLARLFARGLTARIGPLGLSPGNFPALLELWETDGLTQKDLIARLDIEQATMANTLNRMERDGLIIRRKDQADARVQRIWLTEKARALHGPATEAASAVNAEILTGLSDEERAALVTLTRKAIAALRAQG</sequence>
<dbReference type="AlphaFoldDB" id="A0A3L9YE36"/>
<dbReference type="PANTHER" id="PTHR42756">
    <property type="entry name" value="TRANSCRIPTIONAL REGULATOR, MARR"/>
    <property type="match status" value="1"/>
</dbReference>
<protein>
    <submittedName>
        <fullName evidence="5">MarR family transcriptional regulator</fullName>
    </submittedName>
</protein>
<proteinExistence type="predicted"/>
<dbReference type="InterPro" id="IPR000835">
    <property type="entry name" value="HTH_MarR-typ"/>
</dbReference>
<accession>A0A3L9YE36</accession>
<evidence type="ECO:0000313" key="6">
    <source>
        <dbReference type="Proteomes" id="UP000281343"/>
    </source>
</evidence>
<dbReference type="PRINTS" id="PR00598">
    <property type="entry name" value="HTHMARR"/>
</dbReference>